<proteinExistence type="predicted"/>
<keyword evidence="4" id="KW-1185">Reference proteome</keyword>
<accession>A0AAD4CUV3</accession>
<comment type="caution">
    <text evidence="3">The sequence shown here is derived from an EMBL/GenBank/DDBJ whole genome shotgun (WGS) entry which is preliminary data.</text>
</comment>
<dbReference type="AlphaFoldDB" id="A0AAD4CUV3"/>
<organism evidence="3 4">
    <name type="scientific">Aspergillus nanangensis</name>
    <dbReference type="NCBI Taxonomy" id="2582783"/>
    <lineage>
        <taxon>Eukaryota</taxon>
        <taxon>Fungi</taxon>
        <taxon>Dikarya</taxon>
        <taxon>Ascomycota</taxon>
        <taxon>Pezizomycotina</taxon>
        <taxon>Eurotiomycetes</taxon>
        <taxon>Eurotiomycetidae</taxon>
        <taxon>Eurotiales</taxon>
        <taxon>Aspergillaceae</taxon>
        <taxon>Aspergillus</taxon>
        <taxon>Aspergillus subgen. Circumdati</taxon>
    </lineage>
</organism>
<dbReference type="EMBL" id="VCAU01000010">
    <property type="protein sequence ID" value="KAF9892868.1"/>
    <property type="molecule type" value="Genomic_DNA"/>
</dbReference>
<evidence type="ECO:0000313" key="3">
    <source>
        <dbReference type="EMBL" id="KAF9892868.1"/>
    </source>
</evidence>
<protein>
    <submittedName>
        <fullName evidence="3">Uncharacterized protein</fullName>
    </submittedName>
</protein>
<evidence type="ECO:0000256" key="2">
    <source>
        <dbReference type="SAM" id="MobiDB-lite"/>
    </source>
</evidence>
<gene>
    <name evidence="3" type="ORF">FE257_000457</name>
</gene>
<keyword evidence="1" id="KW-0175">Coiled coil</keyword>
<sequence>MNHQQDTQPPSQRQWDSAAPSLLWAYQIRRELGHLVQKHDEERRTHEALIQSLQETITNMNEQINELRDNFNTRHGDLLKRYEGLAAENKDMKKRCDSVASSIETLASRYSWIDGRSGIVQGSLRYQDERRKRKKDHTGEDGPRRKKRNPRRSIPIVPADEEDLKLVIFT</sequence>
<dbReference type="Proteomes" id="UP001194746">
    <property type="component" value="Unassembled WGS sequence"/>
</dbReference>
<reference evidence="3" key="1">
    <citation type="journal article" date="2019" name="Beilstein J. Org. Chem.">
        <title>Nanangenines: drimane sesquiterpenoids as the dominant metabolite cohort of a novel Australian fungus, Aspergillus nanangensis.</title>
        <authorList>
            <person name="Lacey H.J."/>
            <person name="Gilchrist C.L.M."/>
            <person name="Crombie A."/>
            <person name="Kalaitzis J.A."/>
            <person name="Vuong D."/>
            <person name="Rutledge P.J."/>
            <person name="Turner P."/>
            <person name="Pitt J.I."/>
            <person name="Lacey E."/>
            <person name="Chooi Y.H."/>
            <person name="Piggott A.M."/>
        </authorList>
    </citation>
    <scope>NUCLEOTIDE SEQUENCE</scope>
    <source>
        <strain evidence="3">MST-FP2251</strain>
    </source>
</reference>
<feature type="region of interest" description="Disordered" evidence="2">
    <location>
        <begin position="123"/>
        <end position="155"/>
    </location>
</feature>
<evidence type="ECO:0000313" key="4">
    <source>
        <dbReference type="Proteomes" id="UP001194746"/>
    </source>
</evidence>
<reference evidence="3" key="2">
    <citation type="submission" date="2020-02" db="EMBL/GenBank/DDBJ databases">
        <authorList>
            <person name="Gilchrist C.L.M."/>
            <person name="Chooi Y.-H."/>
        </authorList>
    </citation>
    <scope>NUCLEOTIDE SEQUENCE</scope>
    <source>
        <strain evidence="3">MST-FP2251</strain>
    </source>
</reference>
<name>A0AAD4CUV3_ASPNN</name>
<evidence type="ECO:0000256" key="1">
    <source>
        <dbReference type="SAM" id="Coils"/>
    </source>
</evidence>
<feature type="coiled-coil region" evidence="1">
    <location>
        <begin position="36"/>
        <end position="70"/>
    </location>
</feature>